<evidence type="ECO:0000313" key="3">
    <source>
        <dbReference type="EMBL" id="MBC8177839.1"/>
    </source>
</evidence>
<protein>
    <submittedName>
        <fullName evidence="3">NADH:ubiquinone oxidoreductase</fullName>
    </submittedName>
</protein>
<proteinExistence type="predicted"/>
<dbReference type="GO" id="GO:0051536">
    <property type="term" value="F:iron-sulfur cluster binding"/>
    <property type="evidence" value="ECO:0007669"/>
    <property type="project" value="InterPro"/>
</dbReference>
<dbReference type="Gene3D" id="3.40.50.700">
    <property type="entry name" value="NADH:ubiquinone oxidoreductase-like, 20kDa subunit"/>
    <property type="match status" value="1"/>
</dbReference>
<reference evidence="3 4" key="1">
    <citation type="submission" date="2020-08" db="EMBL/GenBank/DDBJ databases">
        <title>Bridging the membrane lipid divide: bacteria of the FCB group superphylum have the potential to synthesize archaeal ether lipids.</title>
        <authorList>
            <person name="Villanueva L."/>
            <person name="Von Meijenfeldt F.A.B."/>
            <person name="Westbye A.B."/>
            <person name="Yadav S."/>
            <person name="Hopmans E.C."/>
            <person name="Dutilh B.E."/>
            <person name="Sinninghe Damste J.S."/>
        </authorList>
    </citation>
    <scope>NUCLEOTIDE SEQUENCE [LARGE SCALE GENOMIC DNA]</scope>
    <source>
        <strain evidence="3">NIOZ-UU27</strain>
    </source>
</reference>
<keyword evidence="1" id="KW-0560">Oxidoreductase</keyword>
<dbReference type="Pfam" id="PF01058">
    <property type="entry name" value="Oxidored_q6"/>
    <property type="match status" value="1"/>
</dbReference>
<comment type="caution">
    <text evidence="3">The sequence shown here is derived from an EMBL/GenBank/DDBJ whole genome shotgun (WGS) entry which is preliminary data.</text>
</comment>
<evidence type="ECO:0000256" key="1">
    <source>
        <dbReference type="ARBA" id="ARBA00023002"/>
    </source>
</evidence>
<dbReference type="InterPro" id="IPR037024">
    <property type="entry name" value="NiFe_Hase_small_N_sf"/>
</dbReference>
<dbReference type="PANTHER" id="PTHR42845">
    <property type="entry name" value="COENZYME F420-REDUCING HYDROGENASE, GAMMA SUBUNIT"/>
    <property type="match status" value="1"/>
</dbReference>
<dbReference type="EMBL" id="JACNJD010000238">
    <property type="protein sequence ID" value="MBC8177839.1"/>
    <property type="molecule type" value="Genomic_DNA"/>
</dbReference>
<dbReference type="InterPro" id="IPR006137">
    <property type="entry name" value="NADH_UbQ_OxRdtase-like_20kDa"/>
</dbReference>
<gene>
    <name evidence="3" type="ORF">H8E19_10580</name>
</gene>
<organism evidence="3 4">
    <name type="scientific">Candidatus Desulfacyla euxinica</name>
    <dbReference type="NCBI Taxonomy" id="2841693"/>
    <lineage>
        <taxon>Bacteria</taxon>
        <taxon>Deltaproteobacteria</taxon>
        <taxon>Candidatus Desulfacyla</taxon>
    </lineage>
</organism>
<dbReference type="InterPro" id="IPR051349">
    <property type="entry name" value="Hydrogenase_assoc-protein"/>
</dbReference>
<sequence length="246" mass="27050">MEKPRVAFFDFASCEGCQLQVINLEEDLLKVLEAVDVVTFREAMKEHSDNYDIAFVEGAITRKSDEERLKGIRANAGVLVALGSCATLGGITCLKNFHDQEYVRKLVYGDKASHYETYPSRPLNAVVPVDFKIHGCPINRDEFAMVVKALLLGKNPEINNFPVCVECKMAENICVFEKGMTCMGPVTRAGCGACCVTEGSFCWGCRGLVDDPNADSQREVLATHGLSVQDILGSFRLYTGFSEVAK</sequence>
<evidence type="ECO:0000313" key="4">
    <source>
        <dbReference type="Proteomes" id="UP000650524"/>
    </source>
</evidence>
<dbReference type="PANTHER" id="PTHR42845:SF1">
    <property type="entry name" value="HYDROGENASE SMALL SUBUNIT"/>
    <property type="match status" value="1"/>
</dbReference>
<dbReference type="Proteomes" id="UP000650524">
    <property type="component" value="Unassembled WGS sequence"/>
</dbReference>
<name>A0A8J6N1J6_9DELT</name>
<dbReference type="SUPFAM" id="SSF56770">
    <property type="entry name" value="HydA/Nqo6-like"/>
    <property type="match status" value="1"/>
</dbReference>
<dbReference type="AlphaFoldDB" id="A0A8J6N1J6"/>
<feature type="domain" description="NADH:ubiquinone oxidoreductase-like 20kDa subunit" evidence="2">
    <location>
        <begin position="14"/>
        <end position="149"/>
    </location>
</feature>
<evidence type="ECO:0000259" key="2">
    <source>
        <dbReference type="Pfam" id="PF01058"/>
    </source>
</evidence>
<accession>A0A8J6N1J6</accession>
<dbReference type="GO" id="GO:0016491">
    <property type="term" value="F:oxidoreductase activity"/>
    <property type="evidence" value="ECO:0007669"/>
    <property type="project" value="UniProtKB-KW"/>
</dbReference>